<dbReference type="Gene3D" id="1.10.418.50">
    <property type="entry name" value="Microtubule-binding protein MIP-T3"/>
    <property type="match status" value="1"/>
</dbReference>
<dbReference type="OrthoDB" id="10258914at2759"/>
<comment type="subcellular location">
    <subcellularLocation>
        <location evidence="2">Cytoplasm</location>
        <location evidence="2">Cytoskeleton</location>
        <location evidence="2">Cilium axoneme</location>
    </subcellularLocation>
    <subcellularLocation>
        <location evidence="1">Cytoplasm</location>
        <location evidence="1">Cytoskeleton</location>
        <location evidence="1">Cilium basal body</location>
    </subcellularLocation>
</comment>
<name>A0A6J1RCK2_9HYME</name>
<feature type="compositionally biased region" description="Low complexity" evidence="11">
    <location>
        <begin position="368"/>
        <end position="383"/>
    </location>
</feature>
<proteinExistence type="inferred from homology"/>
<comment type="similarity">
    <text evidence="8">Belongs to the TRAF3IP1 family.</text>
</comment>
<dbReference type="GO" id="GO:0008017">
    <property type="term" value="F:microtubule binding"/>
    <property type="evidence" value="ECO:0007669"/>
    <property type="project" value="InterPro"/>
</dbReference>
<keyword evidence="5 10" id="KW-0175">Coiled coil</keyword>
<dbReference type="CTD" id="41739"/>
<dbReference type="Pfam" id="PF17749">
    <property type="entry name" value="MIP-T3_C"/>
    <property type="match status" value="1"/>
</dbReference>
<keyword evidence="3" id="KW-0963">Cytoplasm</keyword>
<evidence type="ECO:0000259" key="12">
    <source>
        <dbReference type="Pfam" id="PF10243"/>
    </source>
</evidence>
<dbReference type="Pfam" id="PF10243">
    <property type="entry name" value="MIP-T3"/>
    <property type="match status" value="1"/>
</dbReference>
<evidence type="ECO:0000313" key="14">
    <source>
        <dbReference type="Proteomes" id="UP000504618"/>
    </source>
</evidence>
<feature type="compositionally biased region" description="Polar residues" evidence="11">
    <location>
        <begin position="285"/>
        <end position="315"/>
    </location>
</feature>
<evidence type="ECO:0000256" key="11">
    <source>
        <dbReference type="SAM" id="MobiDB-lite"/>
    </source>
</evidence>
<dbReference type="InterPro" id="IPR018799">
    <property type="entry name" value="TRAF3IP1"/>
</dbReference>
<evidence type="ECO:0000313" key="15">
    <source>
        <dbReference type="RefSeq" id="XP_024890606.1"/>
    </source>
</evidence>
<organism evidence="14 15">
    <name type="scientific">Temnothorax curvispinosus</name>
    <dbReference type="NCBI Taxonomy" id="300111"/>
    <lineage>
        <taxon>Eukaryota</taxon>
        <taxon>Metazoa</taxon>
        <taxon>Ecdysozoa</taxon>
        <taxon>Arthropoda</taxon>
        <taxon>Hexapoda</taxon>
        <taxon>Insecta</taxon>
        <taxon>Pterygota</taxon>
        <taxon>Neoptera</taxon>
        <taxon>Endopterygota</taxon>
        <taxon>Hymenoptera</taxon>
        <taxon>Apocrita</taxon>
        <taxon>Aculeata</taxon>
        <taxon>Formicoidea</taxon>
        <taxon>Formicidae</taxon>
        <taxon>Myrmicinae</taxon>
        <taxon>Temnothorax</taxon>
    </lineage>
</organism>
<reference evidence="15" key="1">
    <citation type="submission" date="2025-08" db="UniProtKB">
        <authorList>
            <consortium name="RefSeq"/>
        </authorList>
    </citation>
    <scope>IDENTIFICATION</scope>
    <source>
        <tissue evidence="15">Whole body</tissue>
    </source>
</reference>
<evidence type="ECO:0000256" key="1">
    <source>
        <dbReference type="ARBA" id="ARBA00004120"/>
    </source>
</evidence>
<dbReference type="InterPro" id="IPR042576">
    <property type="entry name" value="TRAF3IP1_N_sf"/>
</dbReference>
<dbReference type="PANTHER" id="PTHR31363:SF0">
    <property type="entry name" value="TRAF3-INTERACTING PROTEIN 1"/>
    <property type="match status" value="1"/>
</dbReference>
<evidence type="ECO:0000256" key="7">
    <source>
        <dbReference type="ARBA" id="ARBA00023273"/>
    </source>
</evidence>
<evidence type="ECO:0000256" key="4">
    <source>
        <dbReference type="ARBA" id="ARBA00022794"/>
    </source>
</evidence>
<keyword evidence="6" id="KW-0206">Cytoskeleton</keyword>
<feature type="domain" description="TRAF3-interacting protein 1 N-terminal" evidence="12">
    <location>
        <begin position="9"/>
        <end position="118"/>
    </location>
</feature>
<dbReference type="PANTHER" id="PTHR31363">
    <property type="entry name" value="TRAF3-INTERACTING PROTEIN 1"/>
    <property type="match status" value="1"/>
</dbReference>
<dbReference type="GO" id="GO:0030992">
    <property type="term" value="C:intraciliary transport particle B"/>
    <property type="evidence" value="ECO:0007669"/>
    <property type="project" value="TreeGrafter"/>
</dbReference>
<evidence type="ECO:0000256" key="8">
    <source>
        <dbReference type="ARBA" id="ARBA00043971"/>
    </source>
</evidence>
<evidence type="ECO:0000256" key="10">
    <source>
        <dbReference type="SAM" id="Coils"/>
    </source>
</evidence>
<evidence type="ECO:0000256" key="5">
    <source>
        <dbReference type="ARBA" id="ARBA00023054"/>
    </source>
</evidence>
<feature type="domain" description="TRAF3-interacting protein 1 C-terminal" evidence="13">
    <location>
        <begin position="450"/>
        <end position="597"/>
    </location>
</feature>
<feature type="compositionally biased region" description="Polar residues" evidence="11">
    <location>
        <begin position="236"/>
        <end position="262"/>
    </location>
</feature>
<sequence length="601" mass="67606">MTDEVRLEVIKKTQDLLGKYFKKPPLTEKLLRKPPFRFLHDIITATIKETGFLEGLFSEEELNSDNIKDKEAKLAFLTKLIDVVKLISGANLTVRASKIVSGQEPTKTNELLQAIGKALDKKVSSREAIEHYKKSLEKKTKAGSKSRSTIKEEPSKNPASRQASQTRKSSEKDKISAERKKRSSSTGKVASGEAKRDKDGRTEESKARKGNDRKKEESSKNIEAIDIPPAEPVQNKIPTSAQRRRPSSSAKVKQDATISDANGLTKEEQAQRRNSSSRARRTAEVNGSQEKIGNTTLQTSSNNEEQNKSVTSGYTKETKENEMEEDNSRQQSVEKSDQPTSELAGSQVETTEMTVLQQSDARPKTSLRPPSARPISARPAAPRMRAKTEMIVNEEIQTPVGNISVIVEDSDLKDDDDDDDAEDMVVMEAKGSGGDLLENGDYKIDNQLMQEHGHLVAQILETQRELVNTDNVDVLPKKVDIAWESGSKRDRETAAKEIDKLRGTIQTLTRTTNPLGKLLDYVQEDVEMMQKELLDWRNQYRQLSEQLEGEQKETQEMIEPMKETLKEIDNNMKIELDKICQVKAQMMKNDQKIRRLLNGNL</sequence>
<dbReference type="GO" id="GO:0048731">
    <property type="term" value="P:system development"/>
    <property type="evidence" value="ECO:0007669"/>
    <property type="project" value="UniProtKB-ARBA"/>
</dbReference>
<keyword evidence="14" id="KW-1185">Reference proteome</keyword>
<feature type="compositionally biased region" description="Basic and acidic residues" evidence="11">
    <location>
        <begin position="168"/>
        <end position="178"/>
    </location>
</feature>
<dbReference type="GO" id="GO:0005930">
    <property type="term" value="C:axoneme"/>
    <property type="evidence" value="ECO:0007669"/>
    <property type="project" value="UniProtKB-SubCell"/>
</dbReference>
<protein>
    <recommendedName>
        <fullName evidence="9">TRAF3-interacting protein 1</fullName>
    </recommendedName>
</protein>
<evidence type="ECO:0000259" key="13">
    <source>
        <dbReference type="Pfam" id="PF17749"/>
    </source>
</evidence>
<dbReference type="RefSeq" id="XP_024890606.1">
    <property type="nucleotide sequence ID" value="XM_025034838.1"/>
</dbReference>
<keyword evidence="4" id="KW-0970">Cilium biogenesis/degradation</keyword>
<dbReference type="GO" id="GO:0036064">
    <property type="term" value="C:ciliary basal body"/>
    <property type="evidence" value="ECO:0007669"/>
    <property type="project" value="TreeGrafter"/>
</dbReference>
<dbReference type="GO" id="GO:0048513">
    <property type="term" value="P:animal organ development"/>
    <property type="evidence" value="ECO:0007669"/>
    <property type="project" value="UniProtKB-ARBA"/>
</dbReference>
<feature type="region of interest" description="Disordered" evidence="11">
    <location>
        <begin position="134"/>
        <end position="384"/>
    </location>
</feature>
<dbReference type="GO" id="GO:0070507">
    <property type="term" value="P:regulation of microtubule cytoskeleton organization"/>
    <property type="evidence" value="ECO:0007669"/>
    <property type="project" value="TreeGrafter"/>
</dbReference>
<evidence type="ECO:0000256" key="2">
    <source>
        <dbReference type="ARBA" id="ARBA00004430"/>
    </source>
</evidence>
<dbReference type="InterPro" id="IPR040468">
    <property type="entry name" value="TRAF3IP1_N"/>
</dbReference>
<feature type="coiled-coil region" evidence="10">
    <location>
        <begin position="491"/>
        <end position="557"/>
    </location>
</feature>
<feature type="compositionally biased region" description="Basic and acidic residues" evidence="11">
    <location>
        <begin position="316"/>
        <end position="337"/>
    </location>
</feature>
<dbReference type="GO" id="GO:0042073">
    <property type="term" value="P:intraciliary transport"/>
    <property type="evidence" value="ECO:0007669"/>
    <property type="project" value="TreeGrafter"/>
</dbReference>
<dbReference type="GO" id="GO:0060271">
    <property type="term" value="P:cilium assembly"/>
    <property type="evidence" value="ECO:0007669"/>
    <property type="project" value="TreeGrafter"/>
</dbReference>
<accession>A0A6J1RCK2</accession>
<dbReference type="Proteomes" id="UP000504618">
    <property type="component" value="Unplaced"/>
</dbReference>
<keyword evidence="7" id="KW-0966">Cell projection</keyword>
<evidence type="ECO:0000256" key="6">
    <source>
        <dbReference type="ARBA" id="ARBA00023212"/>
    </source>
</evidence>
<dbReference type="InterPro" id="IPR041476">
    <property type="entry name" value="TRAF3IP1_C"/>
</dbReference>
<evidence type="ECO:0000256" key="3">
    <source>
        <dbReference type="ARBA" id="ARBA00022490"/>
    </source>
</evidence>
<evidence type="ECO:0000256" key="9">
    <source>
        <dbReference type="ARBA" id="ARBA00070492"/>
    </source>
</evidence>
<feature type="compositionally biased region" description="Basic and acidic residues" evidence="11">
    <location>
        <begin position="193"/>
        <end position="220"/>
    </location>
</feature>
<feature type="compositionally biased region" description="Polar residues" evidence="11">
    <location>
        <begin position="157"/>
        <end position="167"/>
    </location>
</feature>
<dbReference type="FunFam" id="1.10.418.50:FF:000001">
    <property type="entry name" value="TRAF3-interacting protein 1 isoform X1"/>
    <property type="match status" value="1"/>
</dbReference>
<dbReference type="GeneID" id="112466636"/>
<dbReference type="AlphaFoldDB" id="A0A6J1RCK2"/>
<feature type="compositionally biased region" description="Polar residues" evidence="11">
    <location>
        <begin position="338"/>
        <end position="360"/>
    </location>
</feature>
<gene>
    <name evidence="15" type="primary">LOC112466636</name>
</gene>